<name>A0AAW7PW47_9BACT</name>
<dbReference type="EMBL" id="JAPZCX010000003">
    <property type="protein sequence ID" value="MDN5069886.1"/>
    <property type="molecule type" value="Genomic_DNA"/>
</dbReference>
<proteinExistence type="predicted"/>
<dbReference type="Proteomes" id="UP001170288">
    <property type="component" value="Unassembled WGS sequence"/>
</dbReference>
<evidence type="ECO:0000313" key="1">
    <source>
        <dbReference type="EMBL" id="MDN5069886.1"/>
    </source>
</evidence>
<dbReference type="AlphaFoldDB" id="A0AAW7PW47"/>
<organism evidence="1 2">
    <name type="scientific">Aliarcobacter butzleri</name>
    <dbReference type="NCBI Taxonomy" id="28197"/>
    <lineage>
        <taxon>Bacteria</taxon>
        <taxon>Pseudomonadati</taxon>
        <taxon>Campylobacterota</taxon>
        <taxon>Epsilonproteobacteria</taxon>
        <taxon>Campylobacterales</taxon>
        <taxon>Arcobacteraceae</taxon>
        <taxon>Aliarcobacter</taxon>
    </lineage>
</organism>
<comment type="caution">
    <text evidence="1">The sequence shown here is derived from an EMBL/GenBank/DDBJ whole genome shotgun (WGS) entry which is preliminary data.</text>
</comment>
<reference evidence="1" key="1">
    <citation type="submission" date="2022-12" db="EMBL/GenBank/DDBJ databases">
        <authorList>
            <person name="Uljanovas D."/>
        </authorList>
    </citation>
    <scope>NUCLEOTIDE SEQUENCE</scope>
    <source>
        <strain evidence="1">RCM69</strain>
    </source>
</reference>
<evidence type="ECO:0000313" key="2">
    <source>
        <dbReference type="Proteomes" id="UP001170288"/>
    </source>
</evidence>
<reference evidence="1" key="2">
    <citation type="journal article" date="2023" name="Microorganisms">
        <title>Genomic Characterization of Arcobacter butzleri Strains Isolated from Various Sources in Lithuania.</title>
        <authorList>
            <person name="Uljanovas D."/>
            <person name="Golz G."/>
            <person name="Fleischmann S."/>
            <person name="Kudirkiene E."/>
            <person name="Kasetiene N."/>
            <person name="Grineviciene A."/>
            <person name="Tamuleviciene E."/>
            <person name="Aksomaitiene J."/>
            <person name="Alter T."/>
            <person name="Malakauskas M."/>
        </authorList>
    </citation>
    <scope>NUCLEOTIDE SEQUENCE</scope>
    <source>
        <strain evidence="1">RCM69</strain>
    </source>
</reference>
<protein>
    <submittedName>
        <fullName evidence="1">Uncharacterized protein</fullName>
    </submittedName>
</protein>
<sequence length="219" mass="25404">MTNLTLSKKTAFEVTANKAHKLLESLKKYEAFKTSSIKDTSYSMKISGNNDNNKLNRFELTYASILTNDEKDLEKLIEDEISEKVYRHISALEVLEDVADLKEAIFEFNVKNGLSSKLNYISKKKEHIRLLESYLLKSKASKTSLSEIVSRLKKLKDSAFERNEDFVFEYQFWDKEQIETELKTIKSTILKYEEEISQINSTNKLTIELFDSSKELLGL</sequence>
<accession>A0AAW7PW47</accession>
<dbReference type="RefSeq" id="WP_301372057.1">
    <property type="nucleotide sequence ID" value="NZ_JAPZCX010000003.1"/>
</dbReference>
<gene>
    <name evidence="1" type="ORF">O8C76_02440</name>
</gene>